<evidence type="ECO:0000256" key="1">
    <source>
        <dbReference type="ARBA" id="ARBA00004651"/>
    </source>
</evidence>
<reference evidence="8" key="1">
    <citation type="journal article" date="2019" name="Int. J. Syst. Evol. Microbiol.">
        <title>The Global Catalogue of Microorganisms (GCM) 10K type strain sequencing project: providing services to taxonomists for standard genome sequencing and annotation.</title>
        <authorList>
            <consortium name="The Broad Institute Genomics Platform"/>
            <consortium name="The Broad Institute Genome Sequencing Center for Infectious Disease"/>
            <person name="Wu L."/>
            <person name="Ma J."/>
        </authorList>
    </citation>
    <scope>NUCLEOTIDE SEQUENCE [LARGE SCALE GENOMIC DNA]</scope>
    <source>
        <strain evidence="8">KCTC 22228</strain>
    </source>
</reference>
<dbReference type="InterPro" id="IPR017039">
    <property type="entry name" value="Virul_fac_BrkB"/>
</dbReference>
<feature type="transmembrane region" description="Helical" evidence="6">
    <location>
        <begin position="98"/>
        <end position="118"/>
    </location>
</feature>
<dbReference type="Pfam" id="PF03631">
    <property type="entry name" value="Virul_fac_BrkB"/>
    <property type="match status" value="1"/>
</dbReference>
<evidence type="ECO:0000313" key="7">
    <source>
        <dbReference type="EMBL" id="GGX77215.1"/>
    </source>
</evidence>
<keyword evidence="3 6" id="KW-0812">Transmembrane</keyword>
<dbReference type="PIRSF" id="PIRSF035875">
    <property type="entry name" value="RNase_BN"/>
    <property type="match status" value="1"/>
</dbReference>
<keyword evidence="4 6" id="KW-1133">Transmembrane helix</keyword>
<comment type="caution">
    <text evidence="7">The sequence shown here is derived from an EMBL/GenBank/DDBJ whole genome shotgun (WGS) entry which is preliminary data.</text>
</comment>
<evidence type="ECO:0000256" key="6">
    <source>
        <dbReference type="SAM" id="Phobius"/>
    </source>
</evidence>
<keyword evidence="2" id="KW-1003">Cell membrane</keyword>
<feature type="transmembrane region" description="Helical" evidence="6">
    <location>
        <begin position="38"/>
        <end position="61"/>
    </location>
</feature>
<evidence type="ECO:0000256" key="5">
    <source>
        <dbReference type="ARBA" id="ARBA00023136"/>
    </source>
</evidence>
<protein>
    <submittedName>
        <fullName evidence="7">UPF0761 membrane protein</fullName>
    </submittedName>
</protein>
<evidence type="ECO:0000313" key="8">
    <source>
        <dbReference type="Proteomes" id="UP000653056"/>
    </source>
</evidence>
<evidence type="ECO:0000256" key="3">
    <source>
        <dbReference type="ARBA" id="ARBA00022692"/>
    </source>
</evidence>
<keyword evidence="5 6" id="KW-0472">Membrane</keyword>
<dbReference type="NCBIfam" id="TIGR00765">
    <property type="entry name" value="yihY_not_rbn"/>
    <property type="match status" value="1"/>
</dbReference>
<dbReference type="Proteomes" id="UP000653056">
    <property type="component" value="Unassembled WGS sequence"/>
</dbReference>
<dbReference type="PANTHER" id="PTHR30213">
    <property type="entry name" value="INNER MEMBRANE PROTEIN YHJD"/>
    <property type="match status" value="1"/>
</dbReference>
<dbReference type="PANTHER" id="PTHR30213:SF0">
    <property type="entry name" value="UPF0761 MEMBRANE PROTEIN YIHY"/>
    <property type="match status" value="1"/>
</dbReference>
<feature type="transmembrane region" description="Helical" evidence="6">
    <location>
        <begin position="188"/>
        <end position="209"/>
    </location>
</feature>
<feature type="transmembrane region" description="Helical" evidence="6">
    <location>
        <begin position="221"/>
        <end position="243"/>
    </location>
</feature>
<evidence type="ECO:0000256" key="2">
    <source>
        <dbReference type="ARBA" id="ARBA00022475"/>
    </source>
</evidence>
<comment type="subcellular location">
    <subcellularLocation>
        <location evidence="1">Cell membrane</location>
        <topology evidence="1">Multi-pass membrane protein</topology>
    </subcellularLocation>
</comment>
<gene>
    <name evidence="7" type="ORF">GCM10007160_00510</name>
</gene>
<accession>A0ABQ2YAB6</accession>
<keyword evidence="8" id="KW-1185">Reference proteome</keyword>
<feature type="transmembrane region" description="Helical" evidence="6">
    <location>
        <begin position="139"/>
        <end position="168"/>
    </location>
</feature>
<dbReference type="RefSeq" id="WP_189464723.1">
    <property type="nucleotide sequence ID" value="NZ_BMXS01000001.1"/>
</dbReference>
<proteinExistence type="predicted"/>
<feature type="transmembrane region" description="Helical" evidence="6">
    <location>
        <begin position="249"/>
        <end position="273"/>
    </location>
</feature>
<dbReference type="EMBL" id="BMXS01000001">
    <property type="protein sequence ID" value="GGX77215.1"/>
    <property type="molecule type" value="Genomic_DNA"/>
</dbReference>
<evidence type="ECO:0000256" key="4">
    <source>
        <dbReference type="ARBA" id="ARBA00022989"/>
    </source>
</evidence>
<sequence>MNKHYQPPTTLTGRTLHFTFRVLAAFLRNRGILLAGGLGYNILLSIVPLFALTCVLLTHVVDEHQLLSVMAIQARHLAPAHADLLLDAVRTVLETRDVIGLVGTLVLLVFSSFAFRMLEDAMAIIFHQPDDPARRSIWVSALLPYLFMLVLATGLLTLTLLVSLAGAANELVITITGRSLPFAGASTALLNLMSFIGMFVLFSAVYKVLPVVKISLWRALVGGFVAALMWEVVRLLLVVYFAHVSFVNAVYGSLATIIIVLLSLETGAIILLLGGQVIAELERNARAGLPWYIDPRRQPVTHVD</sequence>
<organism evidence="7 8">
    <name type="scientific">Litchfieldella qijiaojingensis</name>
    <dbReference type="NCBI Taxonomy" id="980347"/>
    <lineage>
        <taxon>Bacteria</taxon>
        <taxon>Pseudomonadati</taxon>
        <taxon>Pseudomonadota</taxon>
        <taxon>Gammaproteobacteria</taxon>
        <taxon>Oceanospirillales</taxon>
        <taxon>Halomonadaceae</taxon>
        <taxon>Litchfieldella</taxon>
    </lineage>
</organism>
<name>A0ABQ2YAB6_9GAMM</name>